<dbReference type="Gene3D" id="3.30.420.10">
    <property type="entry name" value="Ribonuclease H-like superfamily/Ribonuclease H"/>
    <property type="match status" value="1"/>
</dbReference>
<evidence type="ECO:0000256" key="10">
    <source>
        <dbReference type="SAM" id="MobiDB-lite"/>
    </source>
</evidence>
<comment type="caution">
    <text evidence="13">The sequence shown here is derived from an EMBL/GenBank/DDBJ whole genome shotgun (WGS) entry which is preliminary data.</text>
</comment>
<dbReference type="EC" id="2.7.7.49" evidence="1"/>
<feature type="domain" description="Integrase catalytic" evidence="12">
    <location>
        <begin position="704"/>
        <end position="874"/>
    </location>
</feature>
<evidence type="ECO:0000256" key="4">
    <source>
        <dbReference type="ARBA" id="ARBA00022695"/>
    </source>
</evidence>
<dbReference type="PROSITE" id="PS50994">
    <property type="entry name" value="INTEGRASE"/>
    <property type="match status" value="1"/>
</dbReference>
<dbReference type="InterPro" id="IPR000477">
    <property type="entry name" value="RT_dom"/>
</dbReference>
<keyword evidence="14" id="KW-1185">Reference proteome</keyword>
<dbReference type="EMBL" id="LBMM01013103">
    <property type="protein sequence ID" value="KMQ85815.1"/>
    <property type="molecule type" value="Genomic_DNA"/>
</dbReference>
<dbReference type="Pfam" id="PF00665">
    <property type="entry name" value="rve"/>
    <property type="match status" value="1"/>
</dbReference>
<dbReference type="GO" id="GO:0042575">
    <property type="term" value="C:DNA polymerase complex"/>
    <property type="evidence" value="ECO:0007669"/>
    <property type="project" value="UniProtKB-ARBA"/>
</dbReference>
<dbReference type="SUPFAM" id="SSF50630">
    <property type="entry name" value="Acid proteases"/>
    <property type="match status" value="1"/>
</dbReference>
<feature type="compositionally biased region" description="Basic and acidic residues" evidence="10">
    <location>
        <begin position="974"/>
        <end position="991"/>
    </location>
</feature>
<evidence type="ECO:0000256" key="7">
    <source>
        <dbReference type="ARBA" id="ARBA00022801"/>
    </source>
</evidence>
<dbReference type="GO" id="GO:0006508">
    <property type="term" value="P:proteolysis"/>
    <property type="evidence" value="ECO:0007669"/>
    <property type="project" value="UniProtKB-KW"/>
</dbReference>
<evidence type="ECO:0000313" key="14">
    <source>
        <dbReference type="Proteomes" id="UP000036403"/>
    </source>
</evidence>
<dbReference type="OrthoDB" id="7693345at2759"/>
<dbReference type="InterPro" id="IPR041588">
    <property type="entry name" value="Integrase_H2C2"/>
</dbReference>
<dbReference type="SUPFAM" id="SSF53098">
    <property type="entry name" value="Ribonuclease H-like"/>
    <property type="match status" value="1"/>
</dbReference>
<protein>
    <recommendedName>
        <fullName evidence="1">RNA-directed DNA polymerase</fullName>
        <ecNumber evidence="1">2.7.7.49</ecNumber>
    </recommendedName>
</protein>
<dbReference type="InterPro" id="IPR001584">
    <property type="entry name" value="Integrase_cat-core"/>
</dbReference>
<keyword evidence="7" id="KW-0378">Hydrolase</keyword>
<keyword evidence="9" id="KW-0511">Multifunctional enzyme</keyword>
<dbReference type="Gene3D" id="3.10.10.10">
    <property type="entry name" value="HIV Type 1 Reverse Transcriptase, subunit A, domain 1"/>
    <property type="match status" value="1"/>
</dbReference>
<evidence type="ECO:0000256" key="6">
    <source>
        <dbReference type="ARBA" id="ARBA00022759"/>
    </source>
</evidence>
<dbReference type="PaxDb" id="67767-A0A0J7MZD0"/>
<dbReference type="PANTHER" id="PTHR37984:SF5">
    <property type="entry name" value="PROTEIN NYNRIN-LIKE"/>
    <property type="match status" value="1"/>
</dbReference>
<dbReference type="Gene3D" id="1.10.340.70">
    <property type="match status" value="1"/>
</dbReference>
<dbReference type="FunFam" id="3.30.70.270:FF:000020">
    <property type="entry name" value="Transposon Tf2-6 polyprotein-like Protein"/>
    <property type="match status" value="1"/>
</dbReference>
<dbReference type="InterPro" id="IPR021109">
    <property type="entry name" value="Peptidase_aspartic_dom_sf"/>
</dbReference>
<accession>A0A0J7MZD0</accession>
<evidence type="ECO:0000313" key="13">
    <source>
        <dbReference type="EMBL" id="KMQ85815.1"/>
    </source>
</evidence>
<feature type="compositionally biased region" description="Polar residues" evidence="10">
    <location>
        <begin position="144"/>
        <end position="158"/>
    </location>
</feature>
<keyword evidence="8" id="KW-0695">RNA-directed DNA polymerase</keyword>
<dbReference type="FunFam" id="3.10.10.10:FF:000007">
    <property type="entry name" value="Retrovirus-related Pol polyprotein from transposon 17.6-like Protein"/>
    <property type="match status" value="1"/>
</dbReference>
<feature type="region of interest" description="Disordered" evidence="10">
    <location>
        <begin position="144"/>
        <end position="167"/>
    </location>
</feature>
<keyword evidence="6" id="KW-0255">Endonuclease</keyword>
<keyword evidence="4" id="KW-0548">Nucleotidyltransferase</keyword>
<feature type="domain" description="Reverse transcriptase" evidence="11">
    <location>
        <begin position="184"/>
        <end position="361"/>
    </location>
</feature>
<keyword evidence="5" id="KW-0540">Nuclease</keyword>
<dbReference type="GO" id="GO:0003676">
    <property type="term" value="F:nucleic acid binding"/>
    <property type="evidence" value="ECO:0007669"/>
    <property type="project" value="InterPro"/>
</dbReference>
<evidence type="ECO:0000256" key="2">
    <source>
        <dbReference type="ARBA" id="ARBA00022670"/>
    </source>
</evidence>
<dbReference type="STRING" id="67767.A0A0J7MZD0"/>
<proteinExistence type="predicted"/>
<dbReference type="CDD" id="cd09274">
    <property type="entry name" value="RNase_HI_RT_Ty3"/>
    <property type="match status" value="1"/>
</dbReference>
<dbReference type="CDD" id="cd01647">
    <property type="entry name" value="RT_LTR"/>
    <property type="match status" value="1"/>
</dbReference>
<dbReference type="Pfam" id="PF17919">
    <property type="entry name" value="RT_RNaseH_2"/>
    <property type="match status" value="1"/>
</dbReference>
<dbReference type="GO" id="GO:0015074">
    <property type="term" value="P:DNA integration"/>
    <property type="evidence" value="ECO:0007669"/>
    <property type="project" value="InterPro"/>
</dbReference>
<dbReference type="Gene3D" id="3.30.70.270">
    <property type="match status" value="2"/>
</dbReference>
<organism evidence="13 14">
    <name type="scientific">Lasius niger</name>
    <name type="common">Black garden ant</name>
    <dbReference type="NCBI Taxonomy" id="67767"/>
    <lineage>
        <taxon>Eukaryota</taxon>
        <taxon>Metazoa</taxon>
        <taxon>Ecdysozoa</taxon>
        <taxon>Arthropoda</taxon>
        <taxon>Hexapoda</taxon>
        <taxon>Insecta</taxon>
        <taxon>Pterygota</taxon>
        <taxon>Neoptera</taxon>
        <taxon>Endopterygota</taxon>
        <taxon>Hymenoptera</taxon>
        <taxon>Apocrita</taxon>
        <taxon>Aculeata</taxon>
        <taxon>Formicoidea</taxon>
        <taxon>Formicidae</taxon>
        <taxon>Formicinae</taxon>
        <taxon>Lasius</taxon>
        <taxon>Lasius</taxon>
    </lineage>
</organism>
<dbReference type="FunFam" id="3.30.420.10:FF:000032">
    <property type="entry name" value="Retrovirus-related Pol polyprotein from transposon 297-like Protein"/>
    <property type="match status" value="1"/>
</dbReference>
<keyword evidence="3" id="KW-0808">Transferase</keyword>
<dbReference type="GO" id="GO:0004519">
    <property type="term" value="F:endonuclease activity"/>
    <property type="evidence" value="ECO:0007669"/>
    <property type="project" value="UniProtKB-KW"/>
</dbReference>
<evidence type="ECO:0000256" key="3">
    <source>
        <dbReference type="ARBA" id="ARBA00022679"/>
    </source>
</evidence>
<feature type="region of interest" description="Disordered" evidence="10">
    <location>
        <begin position="969"/>
        <end position="1008"/>
    </location>
</feature>
<dbReference type="PANTHER" id="PTHR37984">
    <property type="entry name" value="PROTEIN CBG26694"/>
    <property type="match status" value="1"/>
</dbReference>
<dbReference type="InterPro" id="IPR012337">
    <property type="entry name" value="RNaseH-like_sf"/>
</dbReference>
<reference evidence="13 14" key="1">
    <citation type="submission" date="2015-04" db="EMBL/GenBank/DDBJ databases">
        <title>Lasius niger genome sequencing.</title>
        <authorList>
            <person name="Konorov E.A."/>
            <person name="Nikitin M.A."/>
            <person name="Kirill M.V."/>
            <person name="Chang P."/>
        </authorList>
    </citation>
    <scope>NUCLEOTIDE SEQUENCE [LARGE SCALE GENOMIC DNA]</scope>
    <source>
        <tissue evidence="13">Whole</tissue>
    </source>
</reference>
<dbReference type="GO" id="GO:0008233">
    <property type="term" value="F:peptidase activity"/>
    <property type="evidence" value="ECO:0007669"/>
    <property type="project" value="UniProtKB-KW"/>
</dbReference>
<evidence type="ECO:0000259" key="12">
    <source>
        <dbReference type="PROSITE" id="PS50994"/>
    </source>
</evidence>
<dbReference type="InterPro" id="IPR043128">
    <property type="entry name" value="Rev_trsase/Diguanyl_cyclase"/>
</dbReference>
<dbReference type="Pfam" id="PF00078">
    <property type="entry name" value="RVT_1"/>
    <property type="match status" value="1"/>
</dbReference>
<evidence type="ECO:0000256" key="8">
    <source>
        <dbReference type="ARBA" id="ARBA00022918"/>
    </source>
</evidence>
<dbReference type="InterPro" id="IPR050951">
    <property type="entry name" value="Retrovirus_Pol_polyprotein"/>
</dbReference>
<dbReference type="GO" id="GO:0003964">
    <property type="term" value="F:RNA-directed DNA polymerase activity"/>
    <property type="evidence" value="ECO:0007669"/>
    <property type="project" value="UniProtKB-KW"/>
</dbReference>
<evidence type="ECO:0000259" key="11">
    <source>
        <dbReference type="PROSITE" id="PS50878"/>
    </source>
</evidence>
<dbReference type="InterPro" id="IPR041577">
    <property type="entry name" value="RT_RNaseH_2"/>
</dbReference>
<dbReference type="Pfam" id="PF17921">
    <property type="entry name" value="Integrase_H2C2"/>
    <property type="match status" value="1"/>
</dbReference>
<dbReference type="SUPFAM" id="SSF56672">
    <property type="entry name" value="DNA/RNA polymerases"/>
    <property type="match status" value="1"/>
</dbReference>
<dbReference type="InterPro" id="IPR036397">
    <property type="entry name" value="RNaseH_sf"/>
</dbReference>
<evidence type="ECO:0000256" key="1">
    <source>
        <dbReference type="ARBA" id="ARBA00012493"/>
    </source>
</evidence>
<dbReference type="InterPro" id="IPR043502">
    <property type="entry name" value="DNA/RNA_pol_sf"/>
</dbReference>
<dbReference type="AlphaFoldDB" id="A0A0J7MZD0"/>
<sequence length="1008" mass="115426">MTDRHTQTRYLIDTGSDVSVYPYAMTRTKRRPAAYDLYATNGTRIITYGFMTIQPDLGLRRAFPWRFVVANVGQPIIGADFLAYDLLPDMKRTRIRDGKTGLAASGSRCYNEILSIKTMRGETDFHQILAEYPDVTRPGSTNGCTKHSTQHYIHTTPGQPEASKPRRLAPDRLRAAKTEFDLLLQEGTIQPSKSPWSSPLHMVPKKDNTWRPCGDYRKLNSRTIPDSYPIPHIEDFAQTLHQKKIFSTIDLVRAYNQIPVRKEDVPKTAITTPFGLFEFRYMPFGLRNAAQTFQRFINEVLHGLDFCYAYIDDILVASTTEEQHRDHLRRLFSRLDEYGVKINPAKCILGAAEVRFLGYLVAAEGTQPLPEKIEAIKRFPTPTNARQLCQFLGTINFYRRFIPKAAEDQATLNEALKRPHSKGKKPIEWTQEMDQAFERCKDSLSRATLLAHPDPAAELAVTTDASATAIGAVIQQRTQEGWQPLAFLSKKLSEAQTKYSPYDRELLAIYTTVKHYRHMLEGRTFTIYTDHKPIIYAFKQDPLHSSPRQARHLEYVAQFTTDIQHIKGKDNTVADALSRVETIHPALQLETLAKEQKEDKELVEILKDTEKLRLTQIPIPGTTETVACDTSTPIVRPYVPKNLRRQAFLSLHGLAHPGTRTSARLVKQRYVWPGIQQDCIRWTRSCIQCQRTKVTKHNHAPTGTFSLPTQRFHHIHADIVGPLPISEGYRYCLTIVDRFTRWAEAIPVKDITAETIAKHILTDWIARFGTPARITTDQGRQFEAELFRRMTQLTGSKHIRTTAYHPQANGMVERFHRQLKTAIKCHETEAWTQVLPIILLGIRAAWKDDLGSTSAEMVYGEPIRLPGQFFQDQRMEKKNEYDFISGLRNSMNQLRPQIRRHGQRATFIFKEMASTPQVFIRHDAPTGTLQPTYDGPYEVLSRGEKTYKIRIRGKPTQVTIDRLKPAYTLEDETRETNKEQGDNKNKKEAQKITKSGRTSKPPVRFSTT</sequence>
<evidence type="ECO:0000256" key="5">
    <source>
        <dbReference type="ARBA" id="ARBA00022722"/>
    </source>
</evidence>
<evidence type="ECO:0000256" key="9">
    <source>
        <dbReference type="ARBA" id="ARBA00023268"/>
    </source>
</evidence>
<dbReference type="Proteomes" id="UP000036403">
    <property type="component" value="Unassembled WGS sequence"/>
</dbReference>
<keyword evidence="2" id="KW-0645">Protease</keyword>
<gene>
    <name evidence="13" type="ORF">RF55_15410</name>
</gene>
<dbReference type="FunFam" id="3.10.20.370:FF:000001">
    <property type="entry name" value="Retrovirus-related Pol polyprotein from transposon 17.6-like protein"/>
    <property type="match status" value="1"/>
</dbReference>
<name>A0A0J7MZD0_LASNI</name>
<dbReference type="PROSITE" id="PS50878">
    <property type="entry name" value="RT_POL"/>
    <property type="match status" value="1"/>
</dbReference>